<dbReference type="Pfam" id="PF00027">
    <property type="entry name" value="cNMP_binding"/>
    <property type="match status" value="1"/>
</dbReference>
<dbReference type="PANTHER" id="PTHR45638:SF11">
    <property type="entry name" value="CYCLIC NUCLEOTIDE-GATED CATION CHANNEL SUBUNIT A"/>
    <property type="match status" value="1"/>
</dbReference>
<feature type="compositionally biased region" description="Polar residues" evidence="9">
    <location>
        <begin position="762"/>
        <end position="786"/>
    </location>
</feature>
<keyword evidence="13" id="KW-1185">Reference proteome</keyword>
<feature type="compositionally biased region" description="Basic residues" evidence="9">
    <location>
        <begin position="713"/>
        <end position="722"/>
    </location>
</feature>
<dbReference type="PROSITE" id="PS50042">
    <property type="entry name" value="CNMP_BINDING_3"/>
    <property type="match status" value="1"/>
</dbReference>
<dbReference type="SMART" id="SM00100">
    <property type="entry name" value="cNMP"/>
    <property type="match status" value="1"/>
</dbReference>
<feature type="transmembrane region" description="Helical" evidence="10">
    <location>
        <begin position="269"/>
        <end position="290"/>
    </location>
</feature>
<keyword evidence="7" id="KW-1071">Ligand-gated ion channel</keyword>
<dbReference type="EMBL" id="CALNXK010000002">
    <property type="protein sequence ID" value="CAH3034169.1"/>
    <property type="molecule type" value="Genomic_DNA"/>
</dbReference>
<evidence type="ECO:0000256" key="6">
    <source>
        <dbReference type="ARBA" id="ARBA00023136"/>
    </source>
</evidence>
<evidence type="ECO:0000259" key="11">
    <source>
        <dbReference type="PROSITE" id="PS50042"/>
    </source>
</evidence>
<feature type="region of interest" description="Disordered" evidence="9">
    <location>
        <begin position="573"/>
        <end position="592"/>
    </location>
</feature>
<dbReference type="Gene3D" id="1.10.287.630">
    <property type="entry name" value="Helix hairpin bin"/>
    <property type="match status" value="1"/>
</dbReference>
<dbReference type="PANTHER" id="PTHR45638">
    <property type="entry name" value="CYCLIC NUCLEOTIDE-GATED CATION CHANNEL SUBUNIT A"/>
    <property type="match status" value="1"/>
</dbReference>
<evidence type="ECO:0000256" key="10">
    <source>
        <dbReference type="SAM" id="Phobius"/>
    </source>
</evidence>
<evidence type="ECO:0000313" key="12">
    <source>
        <dbReference type="EMBL" id="CAH3034169.1"/>
    </source>
</evidence>
<dbReference type="InterPro" id="IPR050866">
    <property type="entry name" value="CNG_cation_channel"/>
</dbReference>
<feature type="domain" description="Cyclic nucleotide-binding" evidence="11">
    <location>
        <begin position="446"/>
        <end position="549"/>
    </location>
</feature>
<feature type="compositionally biased region" description="Basic and acidic residues" evidence="9">
    <location>
        <begin position="103"/>
        <end position="114"/>
    </location>
</feature>
<feature type="compositionally biased region" description="Polar residues" evidence="9">
    <location>
        <begin position="725"/>
        <end position="734"/>
    </location>
</feature>
<feature type="region of interest" description="Disordered" evidence="9">
    <location>
        <begin position="78"/>
        <end position="114"/>
    </location>
</feature>
<comment type="subcellular location">
    <subcellularLocation>
        <location evidence="1">Membrane</location>
        <topology evidence="1">Multi-pass membrane protein</topology>
    </subcellularLocation>
</comment>
<dbReference type="InterPro" id="IPR018488">
    <property type="entry name" value="cNMP-bd_CS"/>
</dbReference>
<proteinExistence type="predicted"/>
<keyword evidence="5" id="KW-0406">Ion transport</keyword>
<sequence>MERPRQLCKGQEETSSNSAEEGPRIPRLVIESTGQTRFASSVLKVLSLQRFYKKTGQRSRDSWLERYTYQDDRDWRRPLMRRSASNSPQVQSPTSEGTASSRDASDSSPDRDSPSRFCCDVTLVFDPSGNVYFFWLLTVTLGILYNYWVIIFRVAFFVREQKYVIPFMAIDYSCDFIFLLDIIVQFRTGYFLDGKIVTDTKQLAKHYVRSYGFFLDCVSILPTDLLYLVLGPRPFLRFGRLLKAHRFFLFCDRVEIYSGRPKLFNLLKLIHYLFLIIHWVACFYFLLSYFEGFGADSWLHPALKGQWAEVGPQYLYSLFRSLVSMTTVGTGKSNPPQTTMSLIFCIFTYLCGVLIFATIVGNAADMIVDLRRHREKYHRKLDGMKEYIAANQLPMDLQRRVVQWFDFAWRYKKDMSEDQLFQQLNDNFRAEIAIHVNLDTLKKVKMFEKCDPGFLRELVLKLKPMLCSPGDHVCREDEIGREMFIVNKGELEVVDKKGNVLAKLLAGRHFGEISILDMNGIGNRRTASVRSVGFSDLFRLSKKDLEEVIEYYPEEKDQLAKIARQTYEKQQKQRQLHQTVTDEDGGEESIMEKNDPRRWLVADKETLQRRLSLIEAKNDVKALASKFRKENGHVLNPREVVASLAQRARMERSDEESRLIVKDFLTRRKRDKIATRNAVSQDSVIVNWDDNGTKELNAAFMENCSIDQLRKSQRKFFGRPRSRTQESNPNSPTRNEIPLFTFKSNNSENCDQKKRGSHDKGQSSNSSSAFTIKLTRTPSQKGTTSAFKKGILKNSGNNAIKLRPCESTETSSCYESASSDAESSSSCLTGKETSQSVKLKKRFRAHFIKDKKKTDATIILATPENSEIVEDSPRLHHAANRFIPLDKDPVKEVNMEMYSVALEKNCTCQLEETEEKDIQKLSATSSEVECSCRKPSAGQEINLNTGSSRPSVDRAYGERESVF</sequence>
<feature type="region of interest" description="Disordered" evidence="9">
    <location>
        <begin position="1"/>
        <end position="28"/>
    </location>
</feature>
<feature type="compositionally biased region" description="Basic and acidic residues" evidence="9">
    <location>
        <begin position="750"/>
        <end position="761"/>
    </location>
</feature>
<evidence type="ECO:0000256" key="2">
    <source>
        <dbReference type="ARBA" id="ARBA00022448"/>
    </source>
</evidence>
<feature type="compositionally biased region" description="Polar residues" evidence="9">
    <location>
        <begin position="939"/>
        <end position="950"/>
    </location>
</feature>
<dbReference type="InterPro" id="IPR018490">
    <property type="entry name" value="cNMP-bd_dom_sf"/>
</dbReference>
<accession>A0ABN8MRB1</accession>
<dbReference type="CDD" id="cd00038">
    <property type="entry name" value="CAP_ED"/>
    <property type="match status" value="1"/>
</dbReference>
<evidence type="ECO:0000256" key="1">
    <source>
        <dbReference type="ARBA" id="ARBA00004141"/>
    </source>
</evidence>
<evidence type="ECO:0000256" key="4">
    <source>
        <dbReference type="ARBA" id="ARBA00022989"/>
    </source>
</evidence>
<feature type="region of interest" description="Disordered" evidence="9">
    <location>
        <begin position="713"/>
        <end position="789"/>
    </location>
</feature>
<feature type="transmembrane region" description="Helical" evidence="10">
    <location>
        <begin position="341"/>
        <end position="364"/>
    </location>
</feature>
<keyword evidence="2" id="KW-0813">Transport</keyword>
<evidence type="ECO:0000256" key="7">
    <source>
        <dbReference type="ARBA" id="ARBA00023286"/>
    </source>
</evidence>
<keyword evidence="6 10" id="KW-0472">Membrane</keyword>
<reference evidence="12 13" key="1">
    <citation type="submission" date="2022-05" db="EMBL/GenBank/DDBJ databases">
        <authorList>
            <consortium name="Genoscope - CEA"/>
            <person name="William W."/>
        </authorList>
    </citation>
    <scope>NUCLEOTIDE SEQUENCE [LARGE SCALE GENOMIC DNA]</scope>
</reference>
<dbReference type="Gene3D" id="1.10.287.70">
    <property type="match status" value="1"/>
</dbReference>
<keyword evidence="3 10" id="KW-0812">Transmembrane</keyword>
<dbReference type="InterPro" id="IPR000595">
    <property type="entry name" value="cNMP-bd_dom"/>
</dbReference>
<evidence type="ECO:0000256" key="3">
    <source>
        <dbReference type="ARBA" id="ARBA00022692"/>
    </source>
</evidence>
<organism evidence="12 13">
    <name type="scientific">Porites lobata</name>
    <dbReference type="NCBI Taxonomy" id="104759"/>
    <lineage>
        <taxon>Eukaryota</taxon>
        <taxon>Metazoa</taxon>
        <taxon>Cnidaria</taxon>
        <taxon>Anthozoa</taxon>
        <taxon>Hexacorallia</taxon>
        <taxon>Scleractinia</taxon>
        <taxon>Fungiina</taxon>
        <taxon>Poritidae</taxon>
        <taxon>Porites</taxon>
    </lineage>
</organism>
<dbReference type="Pfam" id="PF00520">
    <property type="entry name" value="Ion_trans"/>
    <property type="match status" value="1"/>
</dbReference>
<dbReference type="InterPro" id="IPR005821">
    <property type="entry name" value="Ion_trans_dom"/>
</dbReference>
<comment type="caution">
    <text evidence="12">The sequence shown here is derived from an EMBL/GenBank/DDBJ whole genome shotgun (WGS) entry which is preliminary data.</text>
</comment>
<dbReference type="SUPFAM" id="SSF51206">
    <property type="entry name" value="cAMP-binding domain-like"/>
    <property type="match status" value="1"/>
</dbReference>
<dbReference type="PROSITE" id="PS00889">
    <property type="entry name" value="CNMP_BINDING_2"/>
    <property type="match status" value="1"/>
</dbReference>
<evidence type="ECO:0000256" key="8">
    <source>
        <dbReference type="ARBA" id="ARBA00023303"/>
    </source>
</evidence>
<feature type="transmembrane region" description="Helical" evidence="10">
    <location>
        <begin position="163"/>
        <end position="184"/>
    </location>
</feature>
<dbReference type="Proteomes" id="UP001159405">
    <property type="component" value="Unassembled WGS sequence"/>
</dbReference>
<protein>
    <recommendedName>
        <fullName evidence="11">Cyclic nucleotide-binding domain-containing protein</fullName>
    </recommendedName>
</protein>
<evidence type="ECO:0000313" key="13">
    <source>
        <dbReference type="Proteomes" id="UP001159405"/>
    </source>
</evidence>
<name>A0ABN8MRB1_9CNID</name>
<feature type="transmembrane region" description="Helical" evidence="10">
    <location>
        <begin position="132"/>
        <end position="156"/>
    </location>
</feature>
<gene>
    <name evidence="12" type="ORF">PLOB_00016303</name>
</gene>
<feature type="compositionally biased region" description="Basic and acidic residues" evidence="9">
    <location>
        <begin position="951"/>
        <end position="963"/>
    </location>
</feature>
<evidence type="ECO:0000256" key="5">
    <source>
        <dbReference type="ARBA" id="ARBA00023065"/>
    </source>
</evidence>
<evidence type="ECO:0000256" key="9">
    <source>
        <dbReference type="SAM" id="MobiDB-lite"/>
    </source>
</evidence>
<dbReference type="InterPro" id="IPR014710">
    <property type="entry name" value="RmlC-like_jellyroll"/>
</dbReference>
<keyword evidence="4 10" id="KW-1133">Transmembrane helix</keyword>
<feature type="region of interest" description="Disordered" evidence="9">
    <location>
        <begin position="935"/>
        <end position="963"/>
    </location>
</feature>
<dbReference type="Gene3D" id="2.60.120.10">
    <property type="entry name" value="Jelly Rolls"/>
    <property type="match status" value="1"/>
</dbReference>
<feature type="compositionally biased region" description="Polar residues" evidence="9">
    <location>
        <begin position="83"/>
        <end position="98"/>
    </location>
</feature>
<feature type="transmembrane region" description="Helical" evidence="10">
    <location>
        <begin position="211"/>
        <end position="230"/>
    </location>
</feature>
<keyword evidence="8" id="KW-0407">Ion channel</keyword>
<dbReference type="SUPFAM" id="SSF81324">
    <property type="entry name" value="Voltage-gated potassium channels"/>
    <property type="match status" value="1"/>
</dbReference>